<accession>A0A3M9NSK4</accession>
<dbReference type="GO" id="GO:0015344">
    <property type="term" value="F:siderophore uptake transmembrane transporter activity"/>
    <property type="evidence" value="ECO:0007669"/>
    <property type="project" value="TreeGrafter"/>
</dbReference>
<dbReference type="Pfam" id="PF00593">
    <property type="entry name" value="TonB_dep_Rec_b-barrel"/>
    <property type="match status" value="1"/>
</dbReference>
<dbReference type="Gene3D" id="2.170.130.10">
    <property type="entry name" value="TonB-dependent receptor, plug domain"/>
    <property type="match status" value="1"/>
</dbReference>
<sequence length="705" mass="78283">MKNKALAMVFFLSVPFFSVAQTDSVPTVDSLLQLSLEQLMDIKVVTASGYAQTTAEAPSTITVITAQQINDRGYEQLDDALRDVPGIDLIHINGYAPTLIYFRGMYGAENLRALLMIDGIVENNILGTNDLAGPAYSLHNVERIEIIWGPASALYGANAFGGVINIITKKGGDINGVAAEAGYGSFNTRFQKLSMGLRKANLEFAVAGTLYNTDGPKFSGRDPNYSNSYVDNAKSLNMTVSYYARNSKTTFGFRYYDTPMGYGTFFNSPTVPLGLPTPENRNRGLIGIISSDFNGEKGGRASYYLKTWYLQNEWKPTEKFNLQTSVVYRETGTDDDSYAYLSLNGKDFIRAIFTSYSNRISGEARANYSPGENQNFSAGVQYYGDNVEKGQRRETIDLTKKYIINGRDTVYNLNATFLPRLYDTRDNFGAYLQYVLKTNILGKTNFTLGSRYDYNSYFGGSFNPRAVIVNQPGKNLTFKLQFGTAFRAPSENEIHQTPDTFDLKTEKIKTYEFNTIYSFSKKVRAQINFFRNELSDVIVINELAGLNANKNPGSQTANGIEASLDLILGKNITGFANFTFQDAKGEIATTHASGQIPDVPKFKGNAGLTFNVENLFTINLIENWVGKRRVPRTDPYGPVAGYFITNCVLTTKELFNKGITASLNIRNVFNTKWLDPGFRTADGFLFSTVLEQPGINGLFKIGIKL</sequence>
<comment type="subcellular location">
    <subcellularLocation>
        <location evidence="1 10">Cell outer membrane</location>
        <topology evidence="1 10">Multi-pass membrane protein</topology>
    </subcellularLocation>
</comment>
<evidence type="ECO:0000313" key="16">
    <source>
        <dbReference type="Proteomes" id="UP000267223"/>
    </source>
</evidence>
<dbReference type="OrthoDB" id="9758472at2"/>
<dbReference type="InterPro" id="IPR000531">
    <property type="entry name" value="Beta-barrel_TonB"/>
</dbReference>
<dbReference type="InterPro" id="IPR039426">
    <property type="entry name" value="TonB-dep_rcpt-like"/>
</dbReference>
<evidence type="ECO:0000256" key="6">
    <source>
        <dbReference type="ARBA" id="ARBA00023077"/>
    </source>
</evidence>
<evidence type="ECO:0000256" key="7">
    <source>
        <dbReference type="ARBA" id="ARBA00023136"/>
    </source>
</evidence>
<evidence type="ECO:0000259" key="13">
    <source>
        <dbReference type="Pfam" id="PF00593"/>
    </source>
</evidence>
<evidence type="ECO:0008006" key="17">
    <source>
        <dbReference type="Google" id="ProtNLM"/>
    </source>
</evidence>
<evidence type="ECO:0000259" key="14">
    <source>
        <dbReference type="Pfam" id="PF07715"/>
    </source>
</evidence>
<dbReference type="GO" id="GO:0009279">
    <property type="term" value="C:cell outer membrane"/>
    <property type="evidence" value="ECO:0007669"/>
    <property type="project" value="UniProtKB-SubCell"/>
</dbReference>
<evidence type="ECO:0000256" key="12">
    <source>
        <dbReference type="SAM" id="SignalP"/>
    </source>
</evidence>
<proteinExistence type="inferred from homology"/>
<dbReference type="InterPro" id="IPR036942">
    <property type="entry name" value="Beta-barrel_TonB_sf"/>
</dbReference>
<evidence type="ECO:0000313" key="15">
    <source>
        <dbReference type="EMBL" id="RNI40227.1"/>
    </source>
</evidence>
<keyword evidence="7 10" id="KW-0472">Membrane</keyword>
<evidence type="ECO:0000256" key="9">
    <source>
        <dbReference type="ARBA" id="ARBA00023237"/>
    </source>
</evidence>
<dbReference type="Proteomes" id="UP000267223">
    <property type="component" value="Unassembled WGS sequence"/>
</dbReference>
<dbReference type="RefSeq" id="WP_123119118.1">
    <property type="nucleotide sequence ID" value="NZ_RJJR01000001.1"/>
</dbReference>
<dbReference type="InterPro" id="IPR012910">
    <property type="entry name" value="Plug_dom"/>
</dbReference>
<name>A0A3M9NSK4_9BACT</name>
<evidence type="ECO:0000256" key="10">
    <source>
        <dbReference type="PROSITE-ProRule" id="PRU01360"/>
    </source>
</evidence>
<dbReference type="PANTHER" id="PTHR30069:SF29">
    <property type="entry name" value="HEMOGLOBIN AND HEMOGLOBIN-HAPTOGLOBIN-BINDING PROTEIN 1-RELATED"/>
    <property type="match status" value="1"/>
</dbReference>
<keyword evidence="5 12" id="KW-0732">Signal</keyword>
<dbReference type="Gene3D" id="2.40.170.20">
    <property type="entry name" value="TonB-dependent receptor, beta-barrel domain"/>
    <property type="match status" value="1"/>
</dbReference>
<feature type="signal peptide" evidence="12">
    <location>
        <begin position="1"/>
        <end position="20"/>
    </location>
</feature>
<dbReference type="InterPro" id="IPR037066">
    <property type="entry name" value="Plug_dom_sf"/>
</dbReference>
<keyword evidence="9 10" id="KW-0998">Cell outer membrane</keyword>
<evidence type="ECO:0000256" key="11">
    <source>
        <dbReference type="RuleBase" id="RU003357"/>
    </source>
</evidence>
<protein>
    <recommendedName>
        <fullName evidence="17">TonB-dependent receptor</fullName>
    </recommendedName>
</protein>
<keyword evidence="8" id="KW-0675">Receptor</keyword>
<organism evidence="15 16">
    <name type="scientific">Hanamia caeni</name>
    <dbReference type="NCBI Taxonomy" id="2294116"/>
    <lineage>
        <taxon>Bacteria</taxon>
        <taxon>Pseudomonadati</taxon>
        <taxon>Bacteroidota</taxon>
        <taxon>Chitinophagia</taxon>
        <taxon>Chitinophagales</taxon>
        <taxon>Chitinophagaceae</taxon>
        <taxon>Hanamia</taxon>
    </lineage>
</organism>
<evidence type="ECO:0000256" key="4">
    <source>
        <dbReference type="ARBA" id="ARBA00022692"/>
    </source>
</evidence>
<gene>
    <name evidence="15" type="ORF">EFY79_02720</name>
</gene>
<feature type="chain" id="PRO_5018012538" description="TonB-dependent receptor" evidence="12">
    <location>
        <begin position="21"/>
        <end position="705"/>
    </location>
</feature>
<dbReference type="PANTHER" id="PTHR30069">
    <property type="entry name" value="TONB-DEPENDENT OUTER MEMBRANE RECEPTOR"/>
    <property type="match status" value="1"/>
</dbReference>
<evidence type="ECO:0000256" key="1">
    <source>
        <dbReference type="ARBA" id="ARBA00004571"/>
    </source>
</evidence>
<evidence type="ECO:0000256" key="2">
    <source>
        <dbReference type="ARBA" id="ARBA00022448"/>
    </source>
</evidence>
<dbReference type="Pfam" id="PF07715">
    <property type="entry name" value="Plug"/>
    <property type="match status" value="1"/>
</dbReference>
<keyword evidence="2 10" id="KW-0813">Transport</keyword>
<keyword evidence="6 11" id="KW-0798">TonB box</keyword>
<keyword evidence="3 10" id="KW-1134">Transmembrane beta strand</keyword>
<feature type="domain" description="TonB-dependent receptor plug" evidence="14">
    <location>
        <begin position="55"/>
        <end position="163"/>
    </location>
</feature>
<evidence type="ECO:0000256" key="5">
    <source>
        <dbReference type="ARBA" id="ARBA00022729"/>
    </source>
</evidence>
<comment type="similarity">
    <text evidence="10 11">Belongs to the TonB-dependent receptor family.</text>
</comment>
<evidence type="ECO:0000256" key="3">
    <source>
        <dbReference type="ARBA" id="ARBA00022452"/>
    </source>
</evidence>
<dbReference type="PROSITE" id="PS52016">
    <property type="entry name" value="TONB_DEPENDENT_REC_3"/>
    <property type="match status" value="1"/>
</dbReference>
<evidence type="ECO:0000256" key="8">
    <source>
        <dbReference type="ARBA" id="ARBA00023170"/>
    </source>
</evidence>
<dbReference type="SUPFAM" id="SSF56935">
    <property type="entry name" value="Porins"/>
    <property type="match status" value="1"/>
</dbReference>
<keyword evidence="16" id="KW-1185">Reference proteome</keyword>
<dbReference type="EMBL" id="RJJR01000001">
    <property type="protein sequence ID" value="RNI40227.1"/>
    <property type="molecule type" value="Genomic_DNA"/>
</dbReference>
<dbReference type="GO" id="GO:0044718">
    <property type="term" value="P:siderophore transmembrane transport"/>
    <property type="evidence" value="ECO:0007669"/>
    <property type="project" value="TreeGrafter"/>
</dbReference>
<feature type="domain" description="TonB-dependent receptor-like beta-barrel" evidence="13">
    <location>
        <begin position="247"/>
        <end position="668"/>
    </location>
</feature>
<keyword evidence="4 10" id="KW-0812">Transmembrane</keyword>
<dbReference type="AlphaFoldDB" id="A0A3M9NSK4"/>
<comment type="caution">
    <text evidence="15">The sequence shown here is derived from an EMBL/GenBank/DDBJ whole genome shotgun (WGS) entry which is preliminary data.</text>
</comment>
<reference evidence="15 16" key="1">
    <citation type="submission" date="2018-11" db="EMBL/GenBank/DDBJ databases">
        <title>Draft genome sequence of Ferruginibacter sp. BO-59.</title>
        <authorList>
            <person name="Im W.T."/>
        </authorList>
    </citation>
    <scope>NUCLEOTIDE SEQUENCE [LARGE SCALE GENOMIC DNA]</scope>
    <source>
        <strain evidence="15 16">BO-59</strain>
    </source>
</reference>